<evidence type="ECO:0000259" key="1">
    <source>
        <dbReference type="Pfam" id="PF00135"/>
    </source>
</evidence>
<reference evidence="2 3" key="1">
    <citation type="submission" date="2019-02" db="EMBL/GenBank/DDBJ databases">
        <title>Prokaryotic population dynamics and viral predation in marine succession experiment using metagenomics: the confinement effect.</title>
        <authorList>
            <person name="Haro-Moreno J.M."/>
            <person name="Rodriguez-Valera F."/>
            <person name="Lopez-Perez M."/>
        </authorList>
    </citation>
    <scope>NUCLEOTIDE SEQUENCE [LARGE SCALE GENOMIC DNA]</scope>
    <source>
        <strain evidence="2">MED-G170</strain>
    </source>
</reference>
<accession>A0A520MID6</accession>
<proteinExistence type="predicted"/>
<name>A0A520MID6_9GAMM</name>
<dbReference type="InterPro" id="IPR050309">
    <property type="entry name" value="Type-B_Carboxylest/Lipase"/>
</dbReference>
<dbReference type="PANTHER" id="PTHR11559">
    <property type="entry name" value="CARBOXYLESTERASE"/>
    <property type="match status" value="1"/>
</dbReference>
<dbReference type="PROSITE" id="PS00941">
    <property type="entry name" value="CARBOXYLESTERASE_B_2"/>
    <property type="match status" value="1"/>
</dbReference>
<dbReference type="InterPro" id="IPR002018">
    <property type="entry name" value="CarbesteraseB"/>
</dbReference>
<dbReference type="Proteomes" id="UP000315889">
    <property type="component" value="Unassembled WGS sequence"/>
</dbReference>
<sequence>MNLTQKLVIKVGLGFMLFILSACESKIDTDIIVQPQIQLDATSTIVGQISEDGRTESFLGVPFAQPPVGDLRWAPPLPLTKIESPFNASNFAPACMQADRITQWYKNVVKGFGGNPDVVEAPAVSEDCLYLNIWRPKQISERGQPLPVIVYIHGGSNKAGWSYEPNYMGHNMAADGVIVISIAYRLGALGFFSHPEFEHSNFGLLDMVEALQWINRNIEAIGGDASRITLMGESAGAGNIDYLMAMPSSSGLFSRAIHQSSGSAITNRSTQQEHTVLGIELAKTLLSTKIENIADQLRAVSAERVITVAEEVYSGHYFDVAVDGQSVYEPFGDTLKAKNLHTVELLVGSNEHESLMYLDDNQTVDGWLESQVGSEEAKKLKQMINHMPKGRDQLNSLSTAASFMCPALLLAEEISKMEGTSWFYFFNRQREGEVAASMGAYHGAELPYVFDTHDDWLPTSKFDRELTQLMKNYWVNFAKTGDPNQANLTEWPVFTAESPEVLILGDRVVSSLHPNAGLCEFLGPRL</sequence>
<dbReference type="EMBL" id="SHBP01000002">
    <property type="protein sequence ID" value="RZO20996.1"/>
    <property type="molecule type" value="Genomic_DNA"/>
</dbReference>
<dbReference type="SUPFAM" id="SSF53474">
    <property type="entry name" value="alpha/beta-Hydrolases"/>
    <property type="match status" value="1"/>
</dbReference>
<evidence type="ECO:0000313" key="2">
    <source>
        <dbReference type="EMBL" id="RZO20996.1"/>
    </source>
</evidence>
<evidence type="ECO:0000313" key="3">
    <source>
        <dbReference type="Proteomes" id="UP000315889"/>
    </source>
</evidence>
<comment type="caution">
    <text evidence="2">The sequence shown here is derived from an EMBL/GenBank/DDBJ whole genome shotgun (WGS) entry which is preliminary data.</text>
</comment>
<dbReference type="Gene3D" id="3.40.50.1820">
    <property type="entry name" value="alpha/beta hydrolase"/>
    <property type="match status" value="1"/>
</dbReference>
<organism evidence="2 3">
    <name type="scientific">SAR92 clade bacterium</name>
    <dbReference type="NCBI Taxonomy" id="2315479"/>
    <lineage>
        <taxon>Bacteria</taxon>
        <taxon>Pseudomonadati</taxon>
        <taxon>Pseudomonadota</taxon>
        <taxon>Gammaproteobacteria</taxon>
        <taxon>Cellvibrionales</taxon>
        <taxon>Porticoccaceae</taxon>
        <taxon>SAR92 clade</taxon>
    </lineage>
</organism>
<gene>
    <name evidence="2" type="ORF">EVB03_01840</name>
</gene>
<dbReference type="InterPro" id="IPR019819">
    <property type="entry name" value="Carboxylesterase_B_CS"/>
</dbReference>
<dbReference type="PROSITE" id="PS51257">
    <property type="entry name" value="PROKAR_LIPOPROTEIN"/>
    <property type="match status" value="1"/>
</dbReference>
<protein>
    <submittedName>
        <fullName evidence="2">Carboxylesterase</fullName>
    </submittedName>
</protein>
<dbReference type="Pfam" id="PF00135">
    <property type="entry name" value="COesterase"/>
    <property type="match status" value="1"/>
</dbReference>
<dbReference type="AlphaFoldDB" id="A0A520MID6"/>
<dbReference type="InterPro" id="IPR029058">
    <property type="entry name" value="AB_hydrolase_fold"/>
</dbReference>
<feature type="domain" description="Carboxylesterase type B" evidence="1">
    <location>
        <begin position="44"/>
        <end position="509"/>
    </location>
</feature>